<evidence type="ECO:0000313" key="3">
    <source>
        <dbReference type="WBParaSite" id="PDA_v2.g19144.t1"/>
    </source>
</evidence>
<evidence type="ECO:0000256" key="1">
    <source>
        <dbReference type="SAM" id="SignalP"/>
    </source>
</evidence>
<proteinExistence type="predicted"/>
<evidence type="ECO:0000313" key="2">
    <source>
        <dbReference type="Proteomes" id="UP000887578"/>
    </source>
</evidence>
<name>A0A914PL33_9BILA</name>
<accession>A0A914PL33</accession>
<dbReference type="WBParaSite" id="PDA_v2.g19144.t1">
    <property type="protein sequence ID" value="PDA_v2.g19144.t1"/>
    <property type="gene ID" value="PDA_v2.g19144"/>
</dbReference>
<dbReference type="AlphaFoldDB" id="A0A914PL33"/>
<organism evidence="2 3">
    <name type="scientific">Panagrolaimus davidi</name>
    <dbReference type="NCBI Taxonomy" id="227884"/>
    <lineage>
        <taxon>Eukaryota</taxon>
        <taxon>Metazoa</taxon>
        <taxon>Ecdysozoa</taxon>
        <taxon>Nematoda</taxon>
        <taxon>Chromadorea</taxon>
        <taxon>Rhabditida</taxon>
        <taxon>Tylenchina</taxon>
        <taxon>Panagrolaimomorpha</taxon>
        <taxon>Panagrolaimoidea</taxon>
        <taxon>Panagrolaimidae</taxon>
        <taxon>Panagrolaimus</taxon>
    </lineage>
</organism>
<feature type="chain" id="PRO_5037102564" evidence="1">
    <location>
        <begin position="19"/>
        <end position="92"/>
    </location>
</feature>
<feature type="signal peptide" evidence="1">
    <location>
        <begin position="1"/>
        <end position="18"/>
    </location>
</feature>
<keyword evidence="2" id="KW-1185">Reference proteome</keyword>
<keyword evidence="1" id="KW-0732">Signal</keyword>
<dbReference type="Proteomes" id="UP000887578">
    <property type="component" value="Unplaced"/>
</dbReference>
<sequence>MRSFVVVIALCLIALAVAQQVVQPSPTSENGQQMHQYGNQQGYNSGYGTNNGYGTTSGYGYNNNRQFNGASTTSLSTLAAIFSAVCAYAIAH</sequence>
<protein>
    <submittedName>
        <fullName evidence="3">Uncharacterized protein</fullName>
    </submittedName>
</protein>
<reference evidence="3" key="1">
    <citation type="submission" date="2022-11" db="UniProtKB">
        <authorList>
            <consortium name="WormBaseParasite"/>
        </authorList>
    </citation>
    <scope>IDENTIFICATION</scope>
</reference>